<dbReference type="InterPro" id="IPR010218">
    <property type="entry name" value="NADH_DH_suC"/>
</dbReference>
<dbReference type="InterPro" id="IPR023062">
    <property type="entry name" value="NADH_DH_suCD"/>
</dbReference>
<evidence type="ECO:0000256" key="10">
    <source>
        <dbReference type="ARBA" id="ARBA00023136"/>
    </source>
</evidence>
<dbReference type="Pfam" id="PF00329">
    <property type="entry name" value="Complex1_30kDa"/>
    <property type="match status" value="1"/>
</dbReference>
<dbReference type="PANTHER" id="PTHR11993:SF45">
    <property type="entry name" value="NADH-QUINONE OXIDOREDUCTASE SUBUNIT C_D"/>
    <property type="match status" value="1"/>
</dbReference>
<dbReference type="InterPro" id="IPR014029">
    <property type="entry name" value="NADH_UbQ_OxRdtase_49kDa_CS"/>
</dbReference>
<comment type="caution">
    <text evidence="16">The sequence shown here is derived from an EMBL/GenBank/DDBJ whole genome shotgun (WGS) entry which is preliminary data.</text>
</comment>
<evidence type="ECO:0000313" key="17">
    <source>
        <dbReference type="Proteomes" id="UP000218767"/>
    </source>
</evidence>
<keyword evidence="7 13" id="KW-1278">Translocase</keyword>
<organism evidence="16 17">
    <name type="scientific">SAR86 cluster bacterium</name>
    <dbReference type="NCBI Taxonomy" id="2030880"/>
    <lineage>
        <taxon>Bacteria</taxon>
        <taxon>Pseudomonadati</taxon>
        <taxon>Pseudomonadota</taxon>
        <taxon>Gammaproteobacteria</taxon>
        <taxon>SAR86 cluster</taxon>
    </lineage>
</organism>
<evidence type="ECO:0000259" key="14">
    <source>
        <dbReference type="Pfam" id="PF00329"/>
    </source>
</evidence>
<sequence length="592" mass="67588">MLSAENNSKSPGQVSAALEQLRQAHGDLIVAEQATCDGMPTVWIARQSIDTVLRMLRDETTPCFEMLFDLTAIDERLRSNRAGQPDSEFTVVYHLMSFSGNCDFRIKVALQDSDLSIPSIVRLWPNANWYEREAWDMFGIQFDGHPNLCRIVLPPTWKGHALRKEHPARATEMEPFTLDDEQLDFEQEALKFKPEDWGMKRESENSEFMFLNLGPNHPSVHGAFRIALQLDGEILVDAVPDIGYHHRGAEKMGERQSWHTYIPYTDRIDYLGGVLNNLPYVMAVEKMAGIEVPERVKVIRVMLCEMFRICSHLLFYGTFAQDVGQLSPIFYMFVERERIFNIIESICGARMHPGWFRIGGVAQDLPNGWETRIQELLDFMPARLDEYDSMVMNNGILKRRTQGVGVYDTKEALNWGVTGAGLRATGLEWDFRKQRPYSGYENFDFDVPIAVNGDSYDRCAIRVEEMRQSLRIIKQCMDNMPSGHYKSDHPLTTPPRKENTMQDIETLINHFLSVSWGPVIPPNEVTVAVEATKGINSYYLVSDGSTTSYRTRIRTPSFAHLQMIPEISRGFMVADLIAIIASIDFVMADVDR</sequence>
<dbReference type="NCBIfam" id="NF004739">
    <property type="entry name" value="PRK06075.1"/>
    <property type="match status" value="1"/>
</dbReference>
<evidence type="ECO:0000256" key="11">
    <source>
        <dbReference type="ARBA" id="ARBA00023268"/>
    </source>
</evidence>
<evidence type="ECO:0000256" key="1">
    <source>
        <dbReference type="ARBA" id="ARBA00002378"/>
    </source>
</evidence>
<dbReference type="GO" id="GO:0005886">
    <property type="term" value="C:plasma membrane"/>
    <property type="evidence" value="ECO:0007669"/>
    <property type="project" value="UniProtKB-SubCell"/>
</dbReference>
<comment type="function">
    <text evidence="1 13">NDH-1 shuttles electrons from NADH, via FMN and iron-sulfur (Fe-S) centers, to quinones in the respiratory chain. The immediate electron acceptor for the enzyme in this species is believed to be ubiquinone. Couples the redox reaction to proton translocation (for every two electrons transferred, four hydrogen ions are translocated across the cytoplasmic membrane), and thus conserves the redox energy in a proton gradient.</text>
</comment>
<dbReference type="PANTHER" id="PTHR11993">
    <property type="entry name" value="NADH-UBIQUINONE OXIDOREDUCTASE 49 KDA SUBUNIT"/>
    <property type="match status" value="1"/>
</dbReference>
<dbReference type="GO" id="GO:0048038">
    <property type="term" value="F:quinone binding"/>
    <property type="evidence" value="ECO:0007669"/>
    <property type="project" value="UniProtKB-KW"/>
</dbReference>
<dbReference type="HAMAP" id="MF_01358">
    <property type="entry name" value="NDH1_NuoD"/>
    <property type="match status" value="1"/>
</dbReference>
<keyword evidence="16" id="KW-0560">Oxidoreductase</keyword>
<proteinExistence type="inferred from homology"/>
<dbReference type="NCBIfam" id="NF008728">
    <property type="entry name" value="PRK11742.1"/>
    <property type="match status" value="1"/>
</dbReference>
<dbReference type="SUPFAM" id="SSF56762">
    <property type="entry name" value="HydB/Nqo4-like"/>
    <property type="match status" value="1"/>
</dbReference>
<keyword evidence="4 13" id="KW-0813">Transport</keyword>
<evidence type="ECO:0000256" key="5">
    <source>
        <dbReference type="ARBA" id="ARBA00022475"/>
    </source>
</evidence>
<dbReference type="GO" id="GO:0022904">
    <property type="term" value="P:respiratory electron transport chain"/>
    <property type="evidence" value="ECO:0007669"/>
    <property type="project" value="UniProtKB-ARBA"/>
</dbReference>
<dbReference type="PROSITE" id="PS00535">
    <property type="entry name" value="COMPLEX1_49K"/>
    <property type="match status" value="1"/>
</dbReference>
<dbReference type="HAMAP" id="MF_01359">
    <property type="entry name" value="NDH1_NuoCD_1"/>
    <property type="match status" value="1"/>
</dbReference>
<comment type="similarity">
    <text evidence="13">In the N-terminal section; belongs to the complex I 30 kDa subunit family.</text>
</comment>
<dbReference type="GO" id="GO:0008137">
    <property type="term" value="F:NADH dehydrogenase (ubiquinone) activity"/>
    <property type="evidence" value="ECO:0007669"/>
    <property type="project" value="InterPro"/>
</dbReference>
<evidence type="ECO:0000256" key="4">
    <source>
        <dbReference type="ARBA" id="ARBA00022448"/>
    </source>
</evidence>
<feature type="domain" description="NADH-quinone oxidoreductase subunit D" evidence="15">
    <location>
        <begin position="322"/>
        <end position="592"/>
    </location>
</feature>
<dbReference type="NCBIfam" id="TIGR01961">
    <property type="entry name" value="NuoC_fam"/>
    <property type="match status" value="1"/>
</dbReference>
<keyword evidence="9 13" id="KW-0830">Ubiquinone</keyword>
<comment type="subunit">
    <text evidence="13">NDH-1 is composed of 13 different subunits. Subunits NuoB, CD, E, F, and G constitute the peripheral sector of the complex.</text>
</comment>
<keyword evidence="8 13" id="KW-0520">NAD</keyword>
<dbReference type="Gene3D" id="1.10.645.10">
    <property type="entry name" value="Cytochrome-c3 Hydrogenase, chain B"/>
    <property type="match status" value="1"/>
</dbReference>
<dbReference type="InterPro" id="IPR001268">
    <property type="entry name" value="NADH_UbQ_OxRdtase_30kDa_su"/>
</dbReference>
<feature type="region of interest" description="NADH dehydrogenase I subunit D" evidence="13">
    <location>
        <begin position="207"/>
        <end position="592"/>
    </location>
</feature>
<evidence type="ECO:0000256" key="6">
    <source>
        <dbReference type="ARBA" id="ARBA00022719"/>
    </source>
</evidence>
<reference evidence="17" key="1">
    <citation type="submission" date="2017-08" db="EMBL/GenBank/DDBJ databases">
        <title>A dynamic microbial community with high functional redundancy inhabits the cold, oxic subseafloor aquifer.</title>
        <authorList>
            <person name="Tully B.J."/>
            <person name="Wheat C.G."/>
            <person name="Glazer B.T."/>
            <person name="Huber J.A."/>
        </authorList>
    </citation>
    <scope>NUCLEOTIDE SEQUENCE [LARGE SCALE GENOMIC DNA]</scope>
</reference>
<dbReference type="NCBIfam" id="TIGR01962">
    <property type="entry name" value="NuoD"/>
    <property type="match status" value="1"/>
</dbReference>
<gene>
    <name evidence="13" type="primary">nuoC</name>
    <name evidence="13" type="synonym">nuoCD</name>
    <name evidence="13" type="synonym">nuoD</name>
    <name evidence="16" type="ORF">COB20_05765</name>
</gene>
<dbReference type="InterPro" id="IPR037232">
    <property type="entry name" value="NADH_quin_OxRdtase_su_C/D-like"/>
</dbReference>
<comment type="subcellular location">
    <subcellularLocation>
        <location evidence="2">Cell inner membrane</location>
        <topology evidence="2">Peripheral membrane protein</topology>
    </subcellularLocation>
    <subcellularLocation>
        <location evidence="13">Cell membrane</location>
        <topology evidence="13">Peripheral membrane protein</topology>
        <orientation evidence="13">Cytoplasmic side</orientation>
    </subcellularLocation>
</comment>
<evidence type="ECO:0000256" key="8">
    <source>
        <dbReference type="ARBA" id="ARBA00023027"/>
    </source>
</evidence>
<evidence type="ECO:0000256" key="12">
    <source>
        <dbReference type="ARBA" id="ARBA00047712"/>
    </source>
</evidence>
<evidence type="ECO:0000256" key="2">
    <source>
        <dbReference type="ARBA" id="ARBA00004417"/>
    </source>
</evidence>
<dbReference type="EMBL" id="NVUL01000023">
    <property type="protein sequence ID" value="PCI78994.1"/>
    <property type="molecule type" value="Genomic_DNA"/>
</dbReference>
<evidence type="ECO:0000256" key="7">
    <source>
        <dbReference type="ARBA" id="ARBA00022967"/>
    </source>
</evidence>
<name>A0A2A4X918_9GAMM</name>
<dbReference type="GO" id="GO:0050136">
    <property type="term" value="F:NADH dehydrogenase (quinone) (non-electrogenic) activity"/>
    <property type="evidence" value="ECO:0007669"/>
    <property type="project" value="UniProtKB-UniRule"/>
</dbReference>
<accession>A0A2A4X918</accession>
<dbReference type="GO" id="GO:0030964">
    <property type="term" value="C:NADH dehydrogenase complex"/>
    <property type="evidence" value="ECO:0007669"/>
    <property type="project" value="InterPro"/>
</dbReference>
<keyword evidence="11 13" id="KW-0511">Multifunctional enzyme</keyword>
<comment type="catalytic activity">
    <reaction evidence="12 13">
        <text>a quinone + NADH + 5 H(+)(in) = a quinol + NAD(+) + 4 H(+)(out)</text>
        <dbReference type="Rhea" id="RHEA:57888"/>
        <dbReference type="ChEBI" id="CHEBI:15378"/>
        <dbReference type="ChEBI" id="CHEBI:24646"/>
        <dbReference type="ChEBI" id="CHEBI:57540"/>
        <dbReference type="ChEBI" id="CHEBI:57945"/>
        <dbReference type="ChEBI" id="CHEBI:132124"/>
    </reaction>
</comment>
<dbReference type="AlphaFoldDB" id="A0A2A4X918"/>
<evidence type="ECO:0000256" key="13">
    <source>
        <dbReference type="HAMAP-Rule" id="MF_01359"/>
    </source>
</evidence>
<dbReference type="EC" id="7.1.1.-" evidence="13"/>
<dbReference type="InterPro" id="IPR022885">
    <property type="entry name" value="NDH1_su_D/H"/>
</dbReference>
<evidence type="ECO:0000256" key="9">
    <source>
        <dbReference type="ARBA" id="ARBA00023075"/>
    </source>
</evidence>
<feature type="region of interest" description="NADH dehydrogenase I subunit C" evidence="13">
    <location>
        <begin position="1"/>
        <end position="183"/>
    </location>
</feature>
<evidence type="ECO:0000259" key="15">
    <source>
        <dbReference type="Pfam" id="PF00346"/>
    </source>
</evidence>
<dbReference type="InterPro" id="IPR001135">
    <property type="entry name" value="NADH_Q_OxRdtase_suD"/>
</dbReference>
<feature type="domain" description="NADH:ubiquinone oxidoreductase 30kDa subunit" evidence="14">
    <location>
        <begin position="42"/>
        <end position="171"/>
    </location>
</feature>
<evidence type="ECO:0000256" key="3">
    <source>
        <dbReference type="ARBA" id="ARBA00010019"/>
    </source>
</evidence>
<dbReference type="InterPro" id="IPR029014">
    <property type="entry name" value="NiFe-Hase_large"/>
</dbReference>
<keyword evidence="5 13" id="KW-1003">Cell membrane</keyword>
<dbReference type="SUPFAM" id="SSF143243">
    <property type="entry name" value="Nqo5-like"/>
    <property type="match status" value="1"/>
</dbReference>
<dbReference type="FunFam" id="1.10.645.10:FF:000001">
    <property type="entry name" value="NADH-quinone oxidoreductase subunit C/D"/>
    <property type="match status" value="1"/>
</dbReference>
<keyword evidence="6 13" id="KW-0874">Quinone</keyword>
<dbReference type="GO" id="GO:0051287">
    <property type="term" value="F:NAD binding"/>
    <property type="evidence" value="ECO:0007669"/>
    <property type="project" value="InterPro"/>
</dbReference>
<dbReference type="Gene3D" id="3.30.460.80">
    <property type="entry name" value="NADH:ubiquinone oxidoreductase, 30kDa subunit"/>
    <property type="match status" value="1"/>
</dbReference>
<dbReference type="Proteomes" id="UP000218767">
    <property type="component" value="Unassembled WGS sequence"/>
</dbReference>
<keyword evidence="10 13" id="KW-0472">Membrane</keyword>
<protein>
    <recommendedName>
        <fullName evidence="13">NADH-quinone oxidoreductase subunit C/D</fullName>
        <ecNumber evidence="13">7.1.1.-</ecNumber>
    </recommendedName>
    <alternativeName>
        <fullName evidence="13">NADH dehydrogenase I subunit C/D</fullName>
    </alternativeName>
    <alternativeName>
        <fullName evidence="13">NDH-1 subunit C/D</fullName>
    </alternativeName>
</protein>
<comment type="similarity">
    <text evidence="3 13">In the C-terminal section; belongs to the complex I 49 kDa subunit family.</text>
</comment>
<evidence type="ECO:0000313" key="16">
    <source>
        <dbReference type="EMBL" id="PCI78994.1"/>
    </source>
</evidence>
<dbReference type="Pfam" id="PF00346">
    <property type="entry name" value="Complex1_49kDa"/>
    <property type="match status" value="1"/>
</dbReference>